<keyword evidence="5 6" id="KW-0472">Membrane</keyword>
<feature type="transmembrane region" description="Helical" evidence="6">
    <location>
        <begin position="359"/>
        <end position="379"/>
    </location>
</feature>
<evidence type="ECO:0000256" key="1">
    <source>
        <dbReference type="ARBA" id="ARBA00004141"/>
    </source>
</evidence>
<dbReference type="Gene3D" id="1.20.1250.20">
    <property type="entry name" value="MFS general substrate transporter like domains"/>
    <property type="match status" value="1"/>
</dbReference>
<keyword evidence="4 6" id="KW-1133">Transmembrane helix</keyword>
<comment type="subcellular location">
    <subcellularLocation>
        <location evidence="1">Membrane</location>
        <topology evidence="1">Multi-pass membrane protein</topology>
    </subcellularLocation>
</comment>
<evidence type="ECO:0000256" key="2">
    <source>
        <dbReference type="ARBA" id="ARBA00022448"/>
    </source>
</evidence>
<keyword evidence="9" id="KW-1185">Reference proteome</keyword>
<dbReference type="InterPro" id="IPR020846">
    <property type="entry name" value="MFS_dom"/>
</dbReference>
<dbReference type="Proteomes" id="UP000024533">
    <property type="component" value="Unassembled WGS sequence"/>
</dbReference>
<feature type="transmembrane region" description="Helical" evidence="6">
    <location>
        <begin position="93"/>
        <end position="110"/>
    </location>
</feature>
<accession>A0A059J6M2</accession>
<evidence type="ECO:0000256" key="5">
    <source>
        <dbReference type="ARBA" id="ARBA00023136"/>
    </source>
</evidence>
<gene>
    <name evidence="8" type="ORF">H109_04940</name>
</gene>
<comment type="caution">
    <text evidence="8">The sequence shown here is derived from an EMBL/GenBank/DDBJ whole genome shotgun (WGS) entry which is preliminary data.</text>
</comment>
<feature type="domain" description="Major facilitator superfamily (MFS) profile" evidence="7">
    <location>
        <begin position="19"/>
        <end position="513"/>
    </location>
</feature>
<dbReference type="SUPFAM" id="SSF103473">
    <property type="entry name" value="MFS general substrate transporter"/>
    <property type="match status" value="1"/>
</dbReference>
<evidence type="ECO:0000313" key="9">
    <source>
        <dbReference type="Proteomes" id="UP000024533"/>
    </source>
</evidence>
<feature type="transmembrane region" description="Helical" evidence="6">
    <location>
        <begin position="193"/>
        <end position="217"/>
    </location>
</feature>
<feature type="transmembrane region" description="Helical" evidence="6">
    <location>
        <begin position="391"/>
        <end position="407"/>
    </location>
</feature>
<organism evidence="8 9">
    <name type="scientific">Trichophyton interdigitale (strain MR816)</name>
    <dbReference type="NCBI Taxonomy" id="1215338"/>
    <lineage>
        <taxon>Eukaryota</taxon>
        <taxon>Fungi</taxon>
        <taxon>Dikarya</taxon>
        <taxon>Ascomycota</taxon>
        <taxon>Pezizomycotina</taxon>
        <taxon>Eurotiomycetes</taxon>
        <taxon>Eurotiomycetidae</taxon>
        <taxon>Onygenales</taxon>
        <taxon>Arthrodermataceae</taxon>
        <taxon>Trichophyton</taxon>
    </lineage>
</organism>
<name>A0A059J6M2_TRIIM</name>
<reference evidence="8 9" key="1">
    <citation type="submission" date="2014-02" db="EMBL/GenBank/DDBJ databases">
        <title>The Genome Sequence of Trichophyton interdigitale MR816.</title>
        <authorList>
            <consortium name="The Broad Institute Genomics Platform"/>
            <person name="Cuomo C.A."/>
            <person name="White T.C."/>
            <person name="Graser Y."/>
            <person name="Martinez-Rossi N."/>
            <person name="Heitman J."/>
            <person name="Young S.K."/>
            <person name="Zeng Q."/>
            <person name="Gargeya S."/>
            <person name="Abouelleil A."/>
            <person name="Alvarado L."/>
            <person name="Chapman S.B."/>
            <person name="Gainer-Dewar J."/>
            <person name="Goldberg J."/>
            <person name="Griggs A."/>
            <person name="Gujja S."/>
            <person name="Hansen M."/>
            <person name="Howarth C."/>
            <person name="Imamovic A."/>
            <person name="Larimer J."/>
            <person name="Martinez D."/>
            <person name="Murphy C."/>
            <person name="Pearson M.D."/>
            <person name="Persinoti G."/>
            <person name="Poon T."/>
            <person name="Priest M."/>
            <person name="Roberts A.D."/>
            <person name="Saif S."/>
            <person name="Shea T.D."/>
            <person name="Sykes S.N."/>
            <person name="Wortman J."/>
            <person name="Nusbaum C."/>
            <person name="Birren B."/>
        </authorList>
    </citation>
    <scope>NUCLEOTIDE SEQUENCE [LARGE SCALE GENOMIC DNA]</scope>
    <source>
        <strain evidence="8 9">MR816</strain>
    </source>
</reference>
<evidence type="ECO:0000256" key="3">
    <source>
        <dbReference type="ARBA" id="ARBA00022692"/>
    </source>
</evidence>
<dbReference type="GO" id="GO:0016020">
    <property type="term" value="C:membrane"/>
    <property type="evidence" value="ECO:0007669"/>
    <property type="project" value="UniProtKB-SubCell"/>
</dbReference>
<evidence type="ECO:0000259" key="7">
    <source>
        <dbReference type="PROSITE" id="PS50850"/>
    </source>
</evidence>
<feature type="transmembrane region" description="Helical" evidence="6">
    <location>
        <begin position="62"/>
        <end position="81"/>
    </location>
</feature>
<protein>
    <recommendedName>
        <fullName evidence="7">Major facilitator superfamily (MFS) profile domain-containing protein</fullName>
    </recommendedName>
</protein>
<dbReference type="PANTHER" id="PTHR23504">
    <property type="entry name" value="MAJOR FACILITATOR SUPERFAMILY DOMAIN-CONTAINING PROTEIN 10"/>
    <property type="match status" value="1"/>
</dbReference>
<dbReference type="OrthoDB" id="10262656at2759"/>
<feature type="transmembrane region" description="Helical" evidence="6">
    <location>
        <begin position="490"/>
        <end position="509"/>
    </location>
</feature>
<evidence type="ECO:0000256" key="6">
    <source>
        <dbReference type="SAM" id="Phobius"/>
    </source>
</evidence>
<dbReference type="GO" id="GO:0022857">
    <property type="term" value="F:transmembrane transporter activity"/>
    <property type="evidence" value="ECO:0007669"/>
    <property type="project" value="InterPro"/>
</dbReference>
<evidence type="ECO:0000256" key="4">
    <source>
        <dbReference type="ARBA" id="ARBA00022989"/>
    </source>
</evidence>
<dbReference type="EMBL" id="AOKY01000319">
    <property type="protein sequence ID" value="KDB23122.1"/>
    <property type="molecule type" value="Genomic_DNA"/>
</dbReference>
<dbReference type="InterPro" id="IPR011701">
    <property type="entry name" value="MFS"/>
</dbReference>
<dbReference type="PROSITE" id="PS50850">
    <property type="entry name" value="MFS"/>
    <property type="match status" value="1"/>
</dbReference>
<sequence length="513" mass="55576">MANKRDAPRERNYARIRWQLVILGLFRFSEALAWTTIFPYAFTMMKTFLPADGNQAARAAVLASSTVSLFTFGEFLTAVPWAKVSDRIGRKRTLMIGVVCGAASALAFGLSRSLGVALVARAFGGLTNPNVGVVSSCVGELVKDKKDQGKAFSVVPFLRALGSLIGPVIGGWLAEPTKTIPSVFPEGSIWDKFPYLLPNLIVTLFIATSGLLGFFFLEETHPHLQNNRNVGLEMSQWLFQKAKKLFGYTDTQKYAVISSNGDDDIPLHCTEDIESAAVEENDSNDADNDTIMAVKSSTKSAYSGQVILQILAASILGFHKVSSDVIIPIFLAQDKESVSDEKDSSLLYFITGFGMSSPMISNVLLSQAVVAILAQIFIVPKFIACLGPLKVFRWAVFAFPCLYYLTPFTSQFTHPLSTILILIDLWVKASLVNLGYTASSILLTNTAPSPLHLATVNGAAASMGSLARSVGAAVSGSIFHLGLQHHVIGFPFWALAIIALFGSILSRFLRDEP</sequence>
<keyword evidence="2" id="KW-0813">Transport</keyword>
<dbReference type="InterPro" id="IPR036259">
    <property type="entry name" value="MFS_trans_sf"/>
</dbReference>
<keyword evidence="3 6" id="KW-0812">Transmembrane</keyword>
<evidence type="ECO:0000313" key="8">
    <source>
        <dbReference type="EMBL" id="KDB23122.1"/>
    </source>
</evidence>
<proteinExistence type="predicted"/>
<feature type="transmembrane region" description="Helical" evidence="6">
    <location>
        <begin position="20"/>
        <end position="42"/>
    </location>
</feature>
<dbReference type="AlphaFoldDB" id="A0A059J6M2"/>
<feature type="transmembrane region" description="Helical" evidence="6">
    <location>
        <begin position="154"/>
        <end position="173"/>
    </location>
</feature>
<dbReference type="OMA" id="IPLHCTE"/>
<dbReference type="HOGENOM" id="CLU_001265_54_5_1"/>
<dbReference type="Pfam" id="PF07690">
    <property type="entry name" value="MFS_1"/>
    <property type="match status" value="1"/>
</dbReference>
<dbReference type="PANTHER" id="PTHR23504:SF15">
    <property type="entry name" value="MAJOR FACILITATOR SUPERFAMILY (MFS) PROFILE DOMAIN-CONTAINING PROTEIN"/>
    <property type="match status" value="1"/>
</dbReference>